<evidence type="ECO:0000313" key="3">
    <source>
        <dbReference type="Proteomes" id="UP000008141"/>
    </source>
</evidence>
<dbReference type="GeneID" id="17355952"/>
<dbReference type="RefSeq" id="XP_005848846.1">
    <property type="nucleotide sequence ID" value="XM_005848784.1"/>
</dbReference>
<evidence type="ECO:0000256" key="1">
    <source>
        <dbReference type="SAM" id="MobiDB-lite"/>
    </source>
</evidence>
<evidence type="ECO:0000313" key="2">
    <source>
        <dbReference type="EMBL" id="EFN56744.1"/>
    </source>
</evidence>
<sequence length="194" mass="19946">MSNEQEAGGVEAVLRLLAAARLQQPAVRELPRDEEAAEAAGVALHALLVLLSGHRRNRGRLQRAGGAAELAASFQDEKLGWESREQAAALLQDLAAALLQDSVAEEEAVAATAGTPAAAPGIPSTSAASRLQPAPPQPQAAQSREAAWRDTVLPALVGVLLQKRGAALQESKEASAGIVAKYAANGPRFAAEAG</sequence>
<reference evidence="2 3" key="1">
    <citation type="journal article" date="2010" name="Plant Cell">
        <title>The Chlorella variabilis NC64A genome reveals adaptation to photosymbiosis, coevolution with viruses, and cryptic sex.</title>
        <authorList>
            <person name="Blanc G."/>
            <person name="Duncan G."/>
            <person name="Agarkova I."/>
            <person name="Borodovsky M."/>
            <person name="Gurnon J."/>
            <person name="Kuo A."/>
            <person name="Lindquist E."/>
            <person name="Lucas S."/>
            <person name="Pangilinan J."/>
            <person name="Polle J."/>
            <person name="Salamov A."/>
            <person name="Terry A."/>
            <person name="Yamada T."/>
            <person name="Dunigan D.D."/>
            <person name="Grigoriev I.V."/>
            <person name="Claverie J.M."/>
            <person name="Van Etten J.L."/>
        </authorList>
    </citation>
    <scope>NUCLEOTIDE SEQUENCE [LARGE SCALE GENOMIC DNA]</scope>
    <source>
        <strain evidence="2 3">NC64A</strain>
    </source>
</reference>
<protein>
    <submittedName>
        <fullName evidence="2">Uncharacterized protein</fullName>
    </submittedName>
</protein>
<dbReference type="KEGG" id="cvr:CHLNCDRAFT_57478"/>
<accession>E1ZC34</accession>
<proteinExistence type="predicted"/>
<name>E1ZC34_CHLVA</name>
<dbReference type="Proteomes" id="UP000008141">
    <property type="component" value="Unassembled WGS sequence"/>
</dbReference>
<gene>
    <name evidence="2" type="ORF">CHLNCDRAFT_57478</name>
</gene>
<feature type="region of interest" description="Disordered" evidence="1">
    <location>
        <begin position="113"/>
        <end position="144"/>
    </location>
</feature>
<dbReference type="InParanoid" id="E1ZC34"/>
<dbReference type="OrthoDB" id="515146at2759"/>
<feature type="compositionally biased region" description="Low complexity" evidence="1">
    <location>
        <begin position="113"/>
        <end position="132"/>
    </location>
</feature>
<dbReference type="EMBL" id="GL433841">
    <property type="protein sequence ID" value="EFN56744.1"/>
    <property type="molecule type" value="Genomic_DNA"/>
</dbReference>
<dbReference type="AlphaFoldDB" id="E1ZC34"/>
<keyword evidence="3" id="KW-1185">Reference proteome</keyword>
<organism evidence="3">
    <name type="scientific">Chlorella variabilis</name>
    <name type="common">Green alga</name>
    <dbReference type="NCBI Taxonomy" id="554065"/>
    <lineage>
        <taxon>Eukaryota</taxon>
        <taxon>Viridiplantae</taxon>
        <taxon>Chlorophyta</taxon>
        <taxon>core chlorophytes</taxon>
        <taxon>Trebouxiophyceae</taxon>
        <taxon>Chlorellales</taxon>
        <taxon>Chlorellaceae</taxon>
        <taxon>Chlorella clade</taxon>
        <taxon>Chlorella</taxon>
    </lineage>
</organism>